<dbReference type="Proteomes" id="UP000033551">
    <property type="component" value="Unassembled WGS sequence"/>
</dbReference>
<evidence type="ECO:0000256" key="5">
    <source>
        <dbReference type="ARBA" id="ARBA00022692"/>
    </source>
</evidence>
<dbReference type="OrthoDB" id="9811884at2"/>
<keyword evidence="6 8" id="KW-1133">Transmembrane helix</keyword>
<organism evidence="10 11">
    <name type="scientific">Streptomyces katrae</name>
    <dbReference type="NCBI Taxonomy" id="68223"/>
    <lineage>
        <taxon>Bacteria</taxon>
        <taxon>Bacillati</taxon>
        <taxon>Actinomycetota</taxon>
        <taxon>Actinomycetes</taxon>
        <taxon>Kitasatosporales</taxon>
        <taxon>Streptomycetaceae</taxon>
        <taxon>Streptomyces</taxon>
    </lineage>
</organism>
<dbReference type="EMBL" id="JZWV01000633">
    <property type="protein sequence ID" value="KJY29568.1"/>
    <property type="molecule type" value="Genomic_DNA"/>
</dbReference>
<dbReference type="SUPFAM" id="SSF53448">
    <property type="entry name" value="Nucleotide-diphospho-sugar transferases"/>
    <property type="match status" value="1"/>
</dbReference>
<keyword evidence="7 8" id="KW-0472">Membrane</keyword>
<name>A0A0F4J719_9ACTN</name>
<protein>
    <submittedName>
        <fullName evidence="10">Glucosyl transferase</fullName>
    </submittedName>
</protein>
<dbReference type="Gene3D" id="3.90.550.10">
    <property type="entry name" value="Spore Coat Polysaccharide Biosynthesis Protein SpsA, Chain A"/>
    <property type="match status" value="1"/>
</dbReference>
<comment type="caution">
    <text evidence="10">The sequence shown here is derived from an EMBL/GenBank/DDBJ whole genome shotgun (WGS) entry which is preliminary data.</text>
</comment>
<dbReference type="PANTHER" id="PTHR48090">
    <property type="entry name" value="UNDECAPRENYL-PHOSPHATE 4-DEOXY-4-FORMAMIDO-L-ARABINOSE TRANSFERASE-RELATED"/>
    <property type="match status" value="1"/>
</dbReference>
<keyword evidence="5 8" id="KW-0812">Transmembrane</keyword>
<dbReference type="PANTHER" id="PTHR48090:SF1">
    <property type="entry name" value="PROPHAGE BACTOPRENOL GLUCOSYL TRANSFERASE HOMOLOG"/>
    <property type="match status" value="1"/>
</dbReference>
<evidence type="ECO:0000256" key="6">
    <source>
        <dbReference type="ARBA" id="ARBA00022989"/>
    </source>
</evidence>
<feature type="domain" description="Glycosyltransferase 2-like" evidence="9">
    <location>
        <begin position="15"/>
        <end position="178"/>
    </location>
</feature>
<accession>A0A0F4J719</accession>
<proteinExistence type="inferred from homology"/>
<feature type="transmembrane region" description="Helical" evidence="8">
    <location>
        <begin position="275"/>
        <end position="298"/>
    </location>
</feature>
<dbReference type="InterPro" id="IPR029044">
    <property type="entry name" value="Nucleotide-diphossugar_trans"/>
</dbReference>
<evidence type="ECO:0000256" key="2">
    <source>
        <dbReference type="ARBA" id="ARBA00006739"/>
    </source>
</evidence>
<evidence type="ECO:0000259" key="9">
    <source>
        <dbReference type="Pfam" id="PF00535"/>
    </source>
</evidence>
<evidence type="ECO:0000256" key="1">
    <source>
        <dbReference type="ARBA" id="ARBA00004141"/>
    </source>
</evidence>
<gene>
    <name evidence="10" type="ORF">VR44_22600</name>
</gene>
<evidence type="ECO:0000256" key="3">
    <source>
        <dbReference type="ARBA" id="ARBA00022676"/>
    </source>
</evidence>
<dbReference type="GO" id="GO:0005886">
    <property type="term" value="C:plasma membrane"/>
    <property type="evidence" value="ECO:0007669"/>
    <property type="project" value="TreeGrafter"/>
</dbReference>
<comment type="subcellular location">
    <subcellularLocation>
        <location evidence="1">Membrane</location>
        <topology evidence="1">Multi-pass membrane protein</topology>
    </subcellularLocation>
</comment>
<dbReference type="InterPro" id="IPR001173">
    <property type="entry name" value="Glyco_trans_2-like"/>
</dbReference>
<evidence type="ECO:0000256" key="7">
    <source>
        <dbReference type="ARBA" id="ARBA00023136"/>
    </source>
</evidence>
<evidence type="ECO:0000313" key="11">
    <source>
        <dbReference type="Proteomes" id="UP000033551"/>
    </source>
</evidence>
<dbReference type="GO" id="GO:0016757">
    <property type="term" value="F:glycosyltransferase activity"/>
    <property type="evidence" value="ECO:0007669"/>
    <property type="project" value="UniProtKB-KW"/>
</dbReference>
<keyword evidence="3" id="KW-0328">Glycosyltransferase</keyword>
<evidence type="ECO:0000313" key="10">
    <source>
        <dbReference type="EMBL" id="KJY29568.1"/>
    </source>
</evidence>
<reference evidence="10 11" key="1">
    <citation type="submission" date="2015-02" db="EMBL/GenBank/DDBJ databases">
        <authorList>
            <person name="Ju K.-S."/>
            <person name="Doroghazi J.R."/>
            <person name="Metcalf W."/>
        </authorList>
    </citation>
    <scope>NUCLEOTIDE SEQUENCE [LARGE SCALE GENOMIC DNA]</scope>
    <source>
        <strain evidence="10 11">NRRL ISP-5550</strain>
    </source>
</reference>
<dbReference type="AlphaFoldDB" id="A0A0F4J719"/>
<evidence type="ECO:0000256" key="8">
    <source>
        <dbReference type="SAM" id="Phobius"/>
    </source>
</evidence>
<dbReference type="Pfam" id="PF00535">
    <property type="entry name" value="Glycos_transf_2"/>
    <property type="match status" value="1"/>
</dbReference>
<dbReference type="PATRIC" id="fig|68223.7.peg.412"/>
<dbReference type="CDD" id="cd04187">
    <property type="entry name" value="DPM1_like_bac"/>
    <property type="match status" value="1"/>
</dbReference>
<dbReference type="RefSeq" id="WP_045949400.1">
    <property type="nucleotide sequence ID" value="NZ_JZWV01000633.1"/>
</dbReference>
<comment type="similarity">
    <text evidence="2">Belongs to the glycosyltransferase 2 family.</text>
</comment>
<sequence length="321" mass="35017">MRAVDDACREAPALSVAVPVFNEEEVLPVLAARLRPVLDGCGEPYEVLAVDDGSNDRTPLLLEELRAAWPQLRVVTLRRNSGHQAALTAGLRRARGAYVVSIDADLQDPPEVIPEMLALARTQGLDIVYGVRGDRSTDSGFKRRTAGAYYRLMRRLAGAHVPAQAGDFRLLSRAVVDTLKTLPDQQQIYRLLIPWLGFPSGQVAYRRAERAAGTSKYPLHKMVLLAFDSITGFSAVPLRLATAIGALSSVVCLGFLVWALVVYATGSPLPGWSSLIITMLFFGAVQLFCLGMLGEYVARIHTAVQGRPTYVVARDTGEEER</sequence>
<keyword evidence="11" id="KW-1185">Reference proteome</keyword>
<dbReference type="STRING" id="68223.GCA_002028425_03056"/>
<keyword evidence="4 10" id="KW-0808">Transferase</keyword>
<dbReference type="InterPro" id="IPR050256">
    <property type="entry name" value="Glycosyltransferase_2"/>
</dbReference>
<feature type="transmembrane region" description="Helical" evidence="8">
    <location>
        <begin position="240"/>
        <end position="263"/>
    </location>
</feature>
<evidence type="ECO:0000256" key="4">
    <source>
        <dbReference type="ARBA" id="ARBA00022679"/>
    </source>
</evidence>